<comment type="cofactor">
    <cofactor evidence="2">
        <name>a divalent metal cation</name>
        <dbReference type="ChEBI" id="CHEBI:60240"/>
    </cofactor>
</comment>
<comment type="catalytic activity">
    <reaction evidence="1">
        <text>4-CDP-2-C-methyl-D-erythritol 2-phosphate = 2-C-methyl-D-erythritol 2,4-cyclic diphosphate + CMP</text>
        <dbReference type="Rhea" id="RHEA:23864"/>
        <dbReference type="ChEBI" id="CHEBI:57919"/>
        <dbReference type="ChEBI" id="CHEBI:58483"/>
        <dbReference type="ChEBI" id="CHEBI:60377"/>
        <dbReference type="EC" id="4.6.1.12"/>
    </reaction>
</comment>
<sequence length="163" mass="17452">VRSLIRVGHGFDAHRLVEGQMLVLGGVEIPYHQRLQGHSDADVLIHAICDALLGASGLGDIGNLFPDTDDRNRNRNSREFLTEVHRLLQSHAIGVVNVDATLIAQAPKLGPFVGTMRSNLSADLELDQSFVNVKATTTEGLGFTGRAEGIAAHAVVLVEQSIA</sequence>
<dbReference type="GO" id="GO:0008685">
    <property type="term" value="F:2-C-methyl-D-erythritol 2,4-cyclodiphosphate synthase activity"/>
    <property type="evidence" value="ECO:0007669"/>
    <property type="project" value="UniProtKB-EC"/>
</dbReference>
<evidence type="ECO:0000313" key="9">
    <source>
        <dbReference type="EMBL" id="SUZ97754.1"/>
    </source>
</evidence>
<dbReference type="InterPro" id="IPR036571">
    <property type="entry name" value="MECDP_synthase_sf"/>
</dbReference>
<evidence type="ECO:0000256" key="1">
    <source>
        <dbReference type="ARBA" id="ARBA00000200"/>
    </source>
</evidence>
<comment type="pathway">
    <text evidence="3">Isoprenoid biosynthesis; isopentenyl diphosphate biosynthesis via DXP pathway; isopentenyl diphosphate from 1-deoxy-D-xylulose 5-phosphate: step 4/6.</text>
</comment>
<feature type="non-terminal residue" evidence="9">
    <location>
        <position position="1"/>
    </location>
</feature>
<name>A0A381S2T1_9ZZZZ</name>
<dbReference type="HAMAP" id="MF_00107">
    <property type="entry name" value="IspF"/>
    <property type="match status" value="1"/>
</dbReference>
<protein>
    <recommendedName>
        <fullName evidence="4">2-C-methyl-D-erythritol 2,4-cyclodiphosphate synthase</fullName>
        <ecNumber evidence="4">4.6.1.12</ecNumber>
    </recommendedName>
</protein>
<evidence type="ECO:0000256" key="7">
    <source>
        <dbReference type="ARBA" id="ARBA00023239"/>
    </source>
</evidence>
<dbReference type="PANTHER" id="PTHR43181:SF1">
    <property type="entry name" value="2-C-METHYL-D-ERYTHRITOL 2,4-CYCLODIPHOSPHATE SYNTHASE, CHLOROPLASTIC"/>
    <property type="match status" value="1"/>
</dbReference>
<organism evidence="9">
    <name type="scientific">marine metagenome</name>
    <dbReference type="NCBI Taxonomy" id="408172"/>
    <lineage>
        <taxon>unclassified sequences</taxon>
        <taxon>metagenomes</taxon>
        <taxon>ecological metagenomes</taxon>
    </lineage>
</organism>
<dbReference type="EMBL" id="UINC01002538">
    <property type="protein sequence ID" value="SUZ97754.1"/>
    <property type="molecule type" value="Genomic_DNA"/>
</dbReference>
<dbReference type="AlphaFoldDB" id="A0A381S2T1"/>
<accession>A0A381S2T1</accession>
<evidence type="ECO:0000259" key="8">
    <source>
        <dbReference type="Pfam" id="PF02542"/>
    </source>
</evidence>
<feature type="domain" description="2-C-methyl-D-erythritol 2,4-cyclodiphosphate synthase" evidence="8">
    <location>
        <begin position="5"/>
        <end position="158"/>
    </location>
</feature>
<dbReference type="UniPathway" id="UPA00056">
    <property type="reaction ID" value="UER00095"/>
</dbReference>
<gene>
    <name evidence="9" type="ORF">METZ01_LOCUS50608</name>
</gene>
<dbReference type="GO" id="GO:0046872">
    <property type="term" value="F:metal ion binding"/>
    <property type="evidence" value="ECO:0007669"/>
    <property type="project" value="UniProtKB-KW"/>
</dbReference>
<dbReference type="CDD" id="cd00554">
    <property type="entry name" value="MECDP_synthase"/>
    <property type="match status" value="1"/>
</dbReference>
<dbReference type="PANTHER" id="PTHR43181">
    <property type="entry name" value="2-C-METHYL-D-ERYTHRITOL 2,4-CYCLODIPHOSPHATE SYNTHASE, CHLOROPLASTIC"/>
    <property type="match status" value="1"/>
</dbReference>
<proteinExistence type="inferred from homology"/>
<evidence type="ECO:0000256" key="6">
    <source>
        <dbReference type="ARBA" id="ARBA00023229"/>
    </source>
</evidence>
<evidence type="ECO:0000256" key="5">
    <source>
        <dbReference type="ARBA" id="ARBA00022723"/>
    </source>
</evidence>
<evidence type="ECO:0000256" key="3">
    <source>
        <dbReference type="ARBA" id="ARBA00004709"/>
    </source>
</evidence>
<keyword evidence="7" id="KW-0456">Lyase</keyword>
<dbReference type="GO" id="GO:0019288">
    <property type="term" value="P:isopentenyl diphosphate biosynthetic process, methylerythritol 4-phosphate pathway"/>
    <property type="evidence" value="ECO:0007669"/>
    <property type="project" value="UniProtKB-UniPathway"/>
</dbReference>
<reference evidence="9" key="1">
    <citation type="submission" date="2018-05" db="EMBL/GenBank/DDBJ databases">
        <authorList>
            <person name="Lanie J.A."/>
            <person name="Ng W.-L."/>
            <person name="Kazmierczak K.M."/>
            <person name="Andrzejewski T.M."/>
            <person name="Davidsen T.M."/>
            <person name="Wayne K.J."/>
            <person name="Tettelin H."/>
            <person name="Glass J.I."/>
            <person name="Rusch D."/>
            <person name="Podicherti R."/>
            <person name="Tsui H.-C.T."/>
            <person name="Winkler M.E."/>
        </authorList>
    </citation>
    <scope>NUCLEOTIDE SEQUENCE</scope>
</reference>
<keyword evidence="5" id="KW-0479">Metal-binding</keyword>
<dbReference type="Pfam" id="PF02542">
    <property type="entry name" value="YgbB"/>
    <property type="match status" value="1"/>
</dbReference>
<evidence type="ECO:0000256" key="4">
    <source>
        <dbReference type="ARBA" id="ARBA00012579"/>
    </source>
</evidence>
<dbReference type="SUPFAM" id="SSF69765">
    <property type="entry name" value="IpsF-like"/>
    <property type="match status" value="1"/>
</dbReference>
<dbReference type="Gene3D" id="3.30.1330.50">
    <property type="entry name" value="2-C-methyl-D-erythritol 2,4-cyclodiphosphate synthase"/>
    <property type="match status" value="1"/>
</dbReference>
<evidence type="ECO:0000256" key="2">
    <source>
        <dbReference type="ARBA" id="ARBA00001968"/>
    </source>
</evidence>
<keyword evidence="6" id="KW-0414">Isoprene biosynthesis</keyword>
<dbReference type="InterPro" id="IPR003526">
    <property type="entry name" value="MECDP_synthase"/>
</dbReference>
<dbReference type="PROSITE" id="PS01350">
    <property type="entry name" value="ISPF"/>
    <property type="match status" value="1"/>
</dbReference>
<dbReference type="EC" id="4.6.1.12" evidence="4"/>
<dbReference type="GO" id="GO:0016114">
    <property type="term" value="P:terpenoid biosynthetic process"/>
    <property type="evidence" value="ECO:0007669"/>
    <property type="project" value="InterPro"/>
</dbReference>
<dbReference type="NCBIfam" id="TIGR00151">
    <property type="entry name" value="ispF"/>
    <property type="match status" value="1"/>
</dbReference>
<dbReference type="InterPro" id="IPR020555">
    <property type="entry name" value="MECDP_synthase_CS"/>
</dbReference>